<evidence type="ECO:0000256" key="3">
    <source>
        <dbReference type="PROSITE-ProRule" id="PRU00182"/>
    </source>
</evidence>
<gene>
    <name evidence="6" type="ORF">DLAC_00729</name>
</gene>
<reference evidence="6 7" key="1">
    <citation type="submission" date="2015-12" db="EMBL/GenBank/DDBJ databases">
        <title>Dictyostelia acquired genes for synthesis and detection of signals that induce cell-type specialization by lateral gene transfer from prokaryotes.</title>
        <authorList>
            <person name="Gloeckner G."/>
            <person name="Schaap P."/>
        </authorList>
    </citation>
    <scope>NUCLEOTIDE SEQUENCE [LARGE SCALE GENOMIC DNA]</scope>
    <source>
        <strain evidence="6 7">TK</strain>
    </source>
</reference>
<feature type="domain" description="RNA-binding S4" evidence="5">
    <location>
        <begin position="101"/>
        <end position="161"/>
    </location>
</feature>
<dbReference type="Pfam" id="PF00849">
    <property type="entry name" value="PseudoU_synth_2"/>
    <property type="match status" value="1"/>
</dbReference>
<dbReference type="Proteomes" id="UP000076078">
    <property type="component" value="Unassembled WGS sequence"/>
</dbReference>
<comment type="similarity">
    <text evidence="1">Belongs to the pseudouridine synthase RsuA family.</text>
</comment>
<dbReference type="InterPro" id="IPR018496">
    <property type="entry name" value="PsdUridine_synth_RsuA/RluB_CS"/>
</dbReference>
<dbReference type="PANTHER" id="PTHR47683:SF2">
    <property type="entry name" value="RNA-BINDING S4 DOMAIN-CONTAINING PROTEIN"/>
    <property type="match status" value="1"/>
</dbReference>
<comment type="caution">
    <text evidence="6">The sequence shown here is derived from an EMBL/GenBank/DDBJ whole genome shotgun (WGS) entry which is preliminary data.</text>
</comment>
<dbReference type="InterPro" id="IPR042092">
    <property type="entry name" value="PsdUridine_s_RsuA/RluB/E/F_cat"/>
</dbReference>
<dbReference type="FunFam" id="3.10.290.10:FF:000003">
    <property type="entry name" value="Pseudouridine synthase"/>
    <property type="match status" value="1"/>
</dbReference>
<dbReference type="EMBL" id="LODT01000004">
    <property type="protein sequence ID" value="KYR01939.1"/>
    <property type="molecule type" value="Genomic_DNA"/>
</dbReference>
<dbReference type="InterPro" id="IPR006145">
    <property type="entry name" value="PsdUridine_synth_RsuA/RluA"/>
</dbReference>
<organism evidence="6 7">
    <name type="scientific">Tieghemostelium lacteum</name>
    <name type="common">Slime mold</name>
    <name type="synonym">Dictyostelium lacteum</name>
    <dbReference type="NCBI Taxonomy" id="361077"/>
    <lineage>
        <taxon>Eukaryota</taxon>
        <taxon>Amoebozoa</taxon>
        <taxon>Evosea</taxon>
        <taxon>Eumycetozoa</taxon>
        <taxon>Dictyostelia</taxon>
        <taxon>Dictyosteliales</taxon>
        <taxon>Raperosteliaceae</taxon>
        <taxon>Tieghemostelium</taxon>
    </lineage>
</organism>
<dbReference type="FunCoup" id="A0A152A6S4">
    <property type="interactions" value="9"/>
</dbReference>
<feature type="coiled-coil region" evidence="4">
    <location>
        <begin position="75"/>
        <end position="102"/>
    </location>
</feature>
<dbReference type="Pfam" id="PF01479">
    <property type="entry name" value="S4"/>
    <property type="match status" value="1"/>
</dbReference>
<dbReference type="PROSITE" id="PS50889">
    <property type="entry name" value="S4"/>
    <property type="match status" value="1"/>
</dbReference>
<evidence type="ECO:0000313" key="7">
    <source>
        <dbReference type="Proteomes" id="UP000076078"/>
    </source>
</evidence>
<dbReference type="GO" id="GO:0009982">
    <property type="term" value="F:pseudouridine synthase activity"/>
    <property type="evidence" value="ECO:0007669"/>
    <property type="project" value="InterPro"/>
</dbReference>
<dbReference type="Gene3D" id="3.30.70.1560">
    <property type="entry name" value="Alpha-L RNA-binding motif"/>
    <property type="match status" value="1"/>
</dbReference>
<keyword evidence="2" id="KW-0413">Isomerase</keyword>
<dbReference type="OMA" id="NGHQKEY"/>
<dbReference type="Gene3D" id="3.30.70.580">
    <property type="entry name" value="Pseudouridine synthase I, catalytic domain, N-terminal subdomain"/>
    <property type="match status" value="1"/>
</dbReference>
<dbReference type="SMART" id="SM00363">
    <property type="entry name" value="S4"/>
    <property type="match status" value="1"/>
</dbReference>
<dbReference type="InterPro" id="IPR020094">
    <property type="entry name" value="TruA/RsuA/RluB/E/F_N"/>
</dbReference>
<dbReference type="InterPro" id="IPR000748">
    <property type="entry name" value="PsdUridine_synth_RsuA/RluB/E/F"/>
</dbReference>
<dbReference type="InterPro" id="IPR020103">
    <property type="entry name" value="PsdUridine_synth_cat_dom_sf"/>
</dbReference>
<sequence length="366" mass="42561">MLLGLRNSFLKCNTIYNHTINSIIKHDYTFYSTHNVNTSRTIPTKSTKKKDYRNDFKLNIIDYNKDIYKKNKSDNVNNNNNNKNIENDVNVEEQQVEVKKDRLQKVLARAGVASRRSAENLIRYGRVTVDGKVVDFNHDLLVDPTINRIMVDGKLISSKIPKIWLHNKNIKVLVSERDPEGRECLLPILKKILDKQHIIPVGRLDYYSEGLLLLTNDGELSRHLEHPDNQFEKMYRVRIFGKVTDTMKTALTRGIVIDGIKYRPVKIEIESETESNSWIKVTLNEGKKREIRTIFEHFNVKVLRLIRVSYGPYQLPESLKHGETMEVPIKPQLKKFISSWANKEKLKRQNSFKNKEPLNSTVTSSS</sequence>
<name>A0A152A6S4_TIELA</name>
<keyword evidence="4" id="KW-0175">Coiled coil</keyword>
<dbReference type="GO" id="GO:0001522">
    <property type="term" value="P:pseudouridine synthesis"/>
    <property type="evidence" value="ECO:0007669"/>
    <property type="project" value="InterPro"/>
</dbReference>
<dbReference type="InterPro" id="IPR036986">
    <property type="entry name" value="S4_RNA-bd_sf"/>
</dbReference>
<dbReference type="OrthoDB" id="440619at2759"/>
<dbReference type="PANTHER" id="PTHR47683">
    <property type="entry name" value="PSEUDOURIDINE SYNTHASE FAMILY PROTEIN-RELATED"/>
    <property type="match status" value="1"/>
</dbReference>
<keyword evidence="7" id="KW-1185">Reference proteome</keyword>
<evidence type="ECO:0000313" key="6">
    <source>
        <dbReference type="EMBL" id="KYR01939.1"/>
    </source>
</evidence>
<dbReference type="GO" id="GO:0006364">
    <property type="term" value="P:rRNA processing"/>
    <property type="evidence" value="ECO:0007669"/>
    <property type="project" value="UniProtKB-ARBA"/>
</dbReference>
<dbReference type="InterPro" id="IPR050343">
    <property type="entry name" value="RsuA_PseudoU_synthase"/>
</dbReference>
<dbReference type="InterPro" id="IPR002942">
    <property type="entry name" value="S4_RNA-bd"/>
</dbReference>
<evidence type="ECO:0000256" key="4">
    <source>
        <dbReference type="SAM" id="Coils"/>
    </source>
</evidence>
<dbReference type="STRING" id="361077.A0A152A6S4"/>
<dbReference type="SUPFAM" id="SSF55174">
    <property type="entry name" value="Alpha-L RNA-binding motif"/>
    <property type="match status" value="1"/>
</dbReference>
<dbReference type="PROSITE" id="PS01149">
    <property type="entry name" value="PSI_RSU"/>
    <property type="match status" value="1"/>
</dbReference>
<dbReference type="NCBIfam" id="TIGR00093">
    <property type="entry name" value="pseudouridine synthase"/>
    <property type="match status" value="1"/>
</dbReference>
<proteinExistence type="inferred from homology"/>
<dbReference type="SUPFAM" id="SSF55120">
    <property type="entry name" value="Pseudouridine synthase"/>
    <property type="match status" value="1"/>
</dbReference>
<dbReference type="Gene3D" id="3.10.290.10">
    <property type="entry name" value="RNA-binding S4 domain"/>
    <property type="match status" value="1"/>
</dbReference>
<protein>
    <submittedName>
        <fullName evidence="6">Putative synthase</fullName>
    </submittedName>
</protein>
<keyword evidence="3" id="KW-0694">RNA-binding</keyword>
<evidence type="ECO:0000256" key="1">
    <source>
        <dbReference type="ARBA" id="ARBA00008348"/>
    </source>
</evidence>
<evidence type="ECO:0000259" key="5">
    <source>
        <dbReference type="SMART" id="SM00363"/>
    </source>
</evidence>
<dbReference type="InParanoid" id="A0A152A6S4"/>
<evidence type="ECO:0000256" key="2">
    <source>
        <dbReference type="ARBA" id="ARBA00023235"/>
    </source>
</evidence>
<dbReference type="CDD" id="cd00165">
    <property type="entry name" value="S4"/>
    <property type="match status" value="1"/>
</dbReference>
<accession>A0A152A6S4</accession>
<dbReference type="GO" id="GO:0003723">
    <property type="term" value="F:RNA binding"/>
    <property type="evidence" value="ECO:0007669"/>
    <property type="project" value="UniProtKB-KW"/>
</dbReference>
<dbReference type="AlphaFoldDB" id="A0A152A6S4"/>